<feature type="coiled-coil region" evidence="1">
    <location>
        <begin position="653"/>
        <end position="709"/>
    </location>
</feature>
<dbReference type="EMBL" id="CAJPWZ010002038">
    <property type="protein sequence ID" value="CAG2229835.1"/>
    <property type="molecule type" value="Genomic_DNA"/>
</dbReference>
<evidence type="ECO:0000313" key="4">
    <source>
        <dbReference type="EMBL" id="CAG2229835.1"/>
    </source>
</evidence>
<feature type="region of interest" description="Disordered" evidence="2">
    <location>
        <begin position="592"/>
        <end position="621"/>
    </location>
</feature>
<feature type="region of interest" description="Disordered" evidence="2">
    <location>
        <begin position="1"/>
        <end position="119"/>
    </location>
</feature>
<feature type="compositionally biased region" description="Basic and acidic residues" evidence="2">
    <location>
        <begin position="105"/>
        <end position="115"/>
    </location>
</feature>
<comment type="caution">
    <text evidence="4">The sequence shown here is derived from an EMBL/GenBank/DDBJ whole genome shotgun (WGS) entry which is preliminary data.</text>
</comment>
<feature type="compositionally biased region" description="Basic and acidic residues" evidence="2">
    <location>
        <begin position="791"/>
        <end position="800"/>
    </location>
</feature>
<feature type="compositionally biased region" description="Polar residues" evidence="2">
    <location>
        <begin position="28"/>
        <end position="37"/>
    </location>
</feature>
<feature type="compositionally biased region" description="Basic and acidic residues" evidence="2">
    <location>
        <begin position="75"/>
        <end position="85"/>
    </location>
</feature>
<feature type="compositionally biased region" description="Basic and acidic residues" evidence="2">
    <location>
        <begin position="1"/>
        <end position="10"/>
    </location>
</feature>
<feature type="compositionally biased region" description="Basic and acidic residues" evidence="2">
    <location>
        <begin position="38"/>
        <end position="64"/>
    </location>
</feature>
<keyword evidence="5" id="KW-1185">Reference proteome</keyword>
<feature type="region of interest" description="Disordered" evidence="2">
    <location>
        <begin position="778"/>
        <end position="800"/>
    </location>
</feature>
<reference evidence="4" key="1">
    <citation type="submission" date="2021-03" db="EMBL/GenBank/DDBJ databases">
        <authorList>
            <person name="Bekaert M."/>
        </authorList>
    </citation>
    <scope>NUCLEOTIDE SEQUENCE</scope>
</reference>
<feature type="compositionally biased region" description="Polar residues" evidence="2">
    <location>
        <begin position="597"/>
        <end position="611"/>
    </location>
</feature>
<feature type="region of interest" description="Disordered" evidence="2">
    <location>
        <begin position="536"/>
        <end position="555"/>
    </location>
</feature>
<accession>A0A8S3TEC2</accession>
<proteinExistence type="predicted"/>
<dbReference type="OrthoDB" id="6160959at2759"/>
<protein>
    <recommendedName>
        <fullName evidence="3">Mitochondria-eating protein C-terminal domain-containing protein</fullName>
    </recommendedName>
</protein>
<dbReference type="AlphaFoldDB" id="A0A8S3TEC2"/>
<dbReference type="InterPro" id="IPR031981">
    <property type="entry name" value="MIEAP_C"/>
</dbReference>
<organism evidence="4 5">
    <name type="scientific">Mytilus edulis</name>
    <name type="common">Blue mussel</name>
    <dbReference type="NCBI Taxonomy" id="6550"/>
    <lineage>
        <taxon>Eukaryota</taxon>
        <taxon>Metazoa</taxon>
        <taxon>Spiralia</taxon>
        <taxon>Lophotrochozoa</taxon>
        <taxon>Mollusca</taxon>
        <taxon>Bivalvia</taxon>
        <taxon>Autobranchia</taxon>
        <taxon>Pteriomorphia</taxon>
        <taxon>Mytilida</taxon>
        <taxon>Mytiloidea</taxon>
        <taxon>Mytilidae</taxon>
        <taxon>Mytilinae</taxon>
        <taxon>Mytilus</taxon>
    </lineage>
</organism>
<evidence type="ECO:0000313" key="5">
    <source>
        <dbReference type="Proteomes" id="UP000683360"/>
    </source>
</evidence>
<dbReference type="Pfam" id="PF16026">
    <property type="entry name" value="MIEAP"/>
    <property type="match status" value="1"/>
</dbReference>
<dbReference type="Proteomes" id="UP000683360">
    <property type="component" value="Unassembled WGS sequence"/>
</dbReference>
<feature type="domain" description="Mitochondria-eating protein C-terminal" evidence="3">
    <location>
        <begin position="357"/>
        <end position="428"/>
    </location>
</feature>
<evidence type="ECO:0000259" key="3">
    <source>
        <dbReference type="Pfam" id="PF16026"/>
    </source>
</evidence>
<evidence type="ECO:0000256" key="1">
    <source>
        <dbReference type="SAM" id="Coils"/>
    </source>
</evidence>
<evidence type="ECO:0000256" key="2">
    <source>
        <dbReference type="SAM" id="MobiDB-lite"/>
    </source>
</evidence>
<feature type="coiled-coil region" evidence="1">
    <location>
        <begin position="146"/>
        <end position="234"/>
    </location>
</feature>
<sequence length="800" mass="92011">MSSRRQDTHSRTVGPGRASNLYDFLRPSSESTYNRATSPHDERSHFDTHSKPITRREVLSRDHQPSPTISSEGETNEHDRHDRITSTRKVYISPDKQSSPNVTIEYDRTKSRSSRESSQVDQLLTLVKDLKVDIDTIESSLKDTTTEKLKSELQRQTEEYNTLKEVNDESMKKYKEAVDANDEIITKAKQLIKDAKLKARTESEETIKQLKMRLKEKETELTNLKSEKESALSRLSKEMGDKLSENNAGIADLSDPNRSTKLAEKYNNLYDNDWTDALESLTTEGRVDEEAGVRILLEIMKVSSREHATESNLQSGEDKQIRQMLETCLKLKAKTAIANLQKSYMNYSRKPMYTERLPEYVNKCIEICWLMNTHNPPLEFAEPPMSGQPYDKDSYKEFTKQGDTVSFVVWLPLLIEKDGAILTKGVVQPIAKSFSTSVSEKKRNTSADKTKVRVRSEKDNERLQRLLYNKEVEQKDSYEHYQSKDAENKFSDLIGEGRQQQYTTDYNTKYGEDIDRPGVNKNEHHLNEMFQDSTHRPYSANVRSPTNSESKYKYSSEPATKSTLAIDKVKITVDHIQPLLKDKQNMIINIRDPKQQDILSPSSESTYNRATSPHGERSRFDTHSKPIVNREFLSRDHQPSPNISSEEVYDESIKEYQEAVDRNNEIVSQAKQLIKDAKQKARTESEENIKQLKMRLKEREAELSNLRLSKEMGYKLSENNAGIADLSDPNRSTKLAEKYNNLYDNDWTDALESLTKSHVEQEAGVRILLEMMKVSSREHATESNLQSGKTSKLDKCLKHV</sequence>
<keyword evidence="1" id="KW-0175">Coiled coil</keyword>
<name>A0A8S3TEC2_MYTED</name>
<gene>
    <name evidence="4" type="ORF">MEDL_42679</name>
</gene>